<dbReference type="OrthoDB" id="9803265at2"/>
<protein>
    <recommendedName>
        <fullName evidence="4">DUF4956 domain-containing protein</fullName>
    </recommendedName>
</protein>
<dbReference type="Proteomes" id="UP000046155">
    <property type="component" value="Unassembled WGS sequence"/>
</dbReference>
<evidence type="ECO:0000256" key="1">
    <source>
        <dbReference type="SAM" id="Phobius"/>
    </source>
</evidence>
<dbReference type="AlphaFoldDB" id="A0A0B7MCB2"/>
<feature type="transmembrane region" description="Helical" evidence="1">
    <location>
        <begin position="24"/>
        <end position="47"/>
    </location>
</feature>
<keyword evidence="1" id="KW-1133">Transmembrane helix</keyword>
<evidence type="ECO:0000313" key="3">
    <source>
        <dbReference type="Proteomes" id="UP000046155"/>
    </source>
</evidence>
<name>A0A0B7MCB2_9FIRM</name>
<dbReference type="InterPro" id="IPR032531">
    <property type="entry name" value="DUF4956"/>
</dbReference>
<evidence type="ECO:0008006" key="4">
    <source>
        <dbReference type="Google" id="ProtNLM"/>
    </source>
</evidence>
<accession>A0A0B7MCB2</accession>
<keyword evidence="3" id="KW-1185">Reference proteome</keyword>
<dbReference type="Pfam" id="PF16316">
    <property type="entry name" value="DUF4956"/>
    <property type="match status" value="1"/>
</dbReference>
<evidence type="ECO:0000313" key="2">
    <source>
        <dbReference type="EMBL" id="CEO87695.1"/>
    </source>
</evidence>
<sequence length="230" mass="25010">MNPANQFNFNDIFKSNFLDQVTSFSALDMAIALGLAFVLGLFIFMVYKKTFKGVMYSASFGVSLLSMTLITTVIIMAISSNVILSLGMVGALSIVRFRSAIKEPLDIAFLFWAISIGIVLGAGLIPLAVFGSLFIGIILVVFINQKSSDNPYILVLKCTGDDSEKAAMDYVSKKVKKHVVKSKTVSAADGVELTLEIRLKDMSTKFINEISCIVGVNHAVLVSYNGEYMS</sequence>
<keyword evidence="1" id="KW-0472">Membrane</keyword>
<feature type="transmembrane region" description="Helical" evidence="1">
    <location>
        <begin position="109"/>
        <end position="142"/>
    </location>
</feature>
<keyword evidence="1" id="KW-0812">Transmembrane</keyword>
<reference evidence="3" key="1">
    <citation type="submission" date="2015-01" db="EMBL/GenBank/DDBJ databases">
        <authorList>
            <person name="Manzoor Shahid"/>
            <person name="Zubair Saima"/>
        </authorList>
    </citation>
    <scope>NUCLEOTIDE SEQUENCE [LARGE SCALE GENOMIC DNA]</scope>
    <source>
        <strain evidence="3">Sp3</strain>
    </source>
</reference>
<proteinExistence type="predicted"/>
<organism evidence="2 3">
    <name type="scientific">Syntrophaceticus schinkii</name>
    <dbReference type="NCBI Taxonomy" id="499207"/>
    <lineage>
        <taxon>Bacteria</taxon>
        <taxon>Bacillati</taxon>
        <taxon>Bacillota</taxon>
        <taxon>Clostridia</taxon>
        <taxon>Thermoanaerobacterales</taxon>
        <taxon>Thermoanaerobacterales Family III. Incertae Sedis</taxon>
        <taxon>Syntrophaceticus</taxon>
    </lineage>
</organism>
<gene>
    <name evidence="2" type="ORF">SSCH_120005</name>
</gene>
<dbReference type="EMBL" id="CDRZ01000024">
    <property type="protein sequence ID" value="CEO87695.1"/>
    <property type="molecule type" value="Genomic_DNA"/>
</dbReference>
<feature type="transmembrane region" description="Helical" evidence="1">
    <location>
        <begin position="54"/>
        <end position="75"/>
    </location>
</feature>
<dbReference type="RefSeq" id="WP_044664018.1">
    <property type="nucleotide sequence ID" value="NZ_CDRZ01000024.1"/>
</dbReference>